<dbReference type="Gene3D" id="3.40.50.1000">
    <property type="entry name" value="HAD superfamily/HAD-like"/>
    <property type="match status" value="1"/>
</dbReference>
<reference evidence="4" key="1">
    <citation type="journal article" date="2020" name="mSystems">
        <title>Genome- and Community-Level Interaction Insights into Carbon Utilization and Element Cycling Functions of Hydrothermarchaeota in Hydrothermal Sediment.</title>
        <authorList>
            <person name="Zhou Z."/>
            <person name="Liu Y."/>
            <person name="Xu W."/>
            <person name="Pan J."/>
            <person name="Luo Z.H."/>
            <person name="Li M."/>
        </authorList>
    </citation>
    <scope>NUCLEOTIDE SEQUENCE [LARGE SCALE GENOMIC DNA]</scope>
    <source>
        <strain evidence="4">SpSt-855</strain>
    </source>
</reference>
<sequence>MAVFDCDGTLWSGDAGYGFMTWSMDVGLLSRNASDWIDSRHRLYRHGEVSELQICGEMVQVYAGLHEDELRRAAAEYFQHHIEPQIFPELRSLVALLQARGTEIWAVSSTNNWVIEEGVRRFNIPASRVLAACVEVEDGIITSQIIDVPTDEGKAVALRRTGIPEPDAVFGNSVHDAAMLAIARRAFPVNPTPALRDLSCERGWTVYYPEAVMTDHKG</sequence>
<protein>
    <submittedName>
        <fullName evidence="4">HAD family hydrolase</fullName>
    </submittedName>
</protein>
<accession>A0A7V4XUD3</accession>
<comment type="caution">
    <text evidence="4">The sequence shown here is derived from an EMBL/GenBank/DDBJ whole genome shotgun (WGS) entry which is preliminary data.</text>
</comment>
<dbReference type="SUPFAM" id="SSF56784">
    <property type="entry name" value="HAD-like"/>
    <property type="match status" value="1"/>
</dbReference>
<gene>
    <name evidence="4" type="ORF">ENW50_11955</name>
</gene>
<dbReference type="GO" id="GO:0046872">
    <property type="term" value="F:metal ion binding"/>
    <property type="evidence" value="ECO:0007669"/>
    <property type="project" value="UniProtKB-KW"/>
</dbReference>
<dbReference type="PANTHER" id="PTHR43344:SF13">
    <property type="entry name" value="PHOSPHATASE RV3661-RELATED"/>
    <property type="match status" value="1"/>
</dbReference>
<dbReference type="InterPro" id="IPR036412">
    <property type="entry name" value="HAD-like_sf"/>
</dbReference>
<dbReference type="Pfam" id="PF12710">
    <property type="entry name" value="HAD"/>
    <property type="match status" value="1"/>
</dbReference>
<evidence type="ECO:0000313" key="4">
    <source>
        <dbReference type="EMBL" id="HGY95379.1"/>
    </source>
</evidence>
<keyword evidence="3" id="KW-0460">Magnesium</keyword>
<dbReference type="Gene3D" id="1.20.1440.100">
    <property type="entry name" value="SG protein - dephosphorylation function"/>
    <property type="match status" value="1"/>
</dbReference>
<dbReference type="InterPro" id="IPR050582">
    <property type="entry name" value="HAD-like_SerB"/>
</dbReference>
<organism evidence="4">
    <name type="scientific">Acidobacterium capsulatum</name>
    <dbReference type="NCBI Taxonomy" id="33075"/>
    <lineage>
        <taxon>Bacteria</taxon>
        <taxon>Pseudomonadati</taxon>
        <taxon>Acidobacteriota</taxon>
        <taxon>Terriglobia</taxon>
        <taxon>Terriglobales</taxon>
        <taxon>Acidobacteriaceae</taxon>
        <taxon>Acidobacterium</taxon>
    </lineage>
</organism>
<dbReference type="EMBL" id="DTKL01000073">
    <property type="protein sequence ID" value="HGY95379.1"/>
    <property type="molecule type" value="Genomic_DNA"/>
</dbReference>
<evidence type="ECO:0000256" key="1">
    <source>
        <dbReference type="ARBA" id="ARBA00022723"/>
    </source>
</evidence>
<dbReference type="AlphaFoldDB" id="A0A7V4XUD3"/>
<keyword evidence="2 4" id="KW-0378">Hydrolase</keyword>
<dbReference type="PANTHER" id="PTHR43344">
    <property type="entry name" value="PHOSPHOSERINE PHOSPHATASE"/>
    <property type="match status" value="1"/>
</dbReference>
<keyword evidence="1" id="KW-0479">Metal-binding</keyword>
<proteinExistence type="predicted"/>
<evidence type="ECO:0000256" key="3">
    <source>
        <dbReference type="ARBA" id="ARBA00022842"/>
    </source>
</evidence>
<evidence type="ECO:0000256" key="2">
    <source>
        <dbReference type="ARBA" id="ARBA00022801"/>
    </source>
</evidence>
<name>A0A7V4XUD3_9BACT</name>
<dbReference type="GO" id="GO:0016787">
    <property type="term" value="F:hydrolase activity"/>
    <property type="evidence" value="ECO:0007669"/>
    <property type="project" value="UniProtKB-KW"/>
</dbReference>
<dbReference type="InterPro" id="IPR023214">
    <property type="entry name" value="HAD_sf"/>
</dbReference>